<dbReference type="InterPro" id="IPR003346">
    <property type="entry name" value="Transposase_20"/>
</dbReference>
<accession>A0A1I3QTD2</accession>
<dbReference type="OrthoDB" id="9815354at2"/>
<organism evidence="3 4">
    <name type="scientific">Celeribacter halophilus</name>
    <dbReference type="NCBI Taxonomy" id="576117"/>
    <lineage>
        <taxon>Bacteria</taxon>
        <taxon>Pseudomonadati</taxon>
        <taxon>Pseudomonadota</taxon>
        <taxon>Alphaproteobacteria</taxon>
        <taxon>Rhodobacterales</taxon>
        <taxon>Roseobacteraceae</taxon>
        <taxon>Celeribacter</taxon>
    </lineage>
</organism>
<keyword evidence="4" id="KW-1185">Reference proteome</keyword>
<dbReference type="Proteomes" id="UP000183299">
    <property type="component" value="Unassembled WGS sequence"/>
</dbReference>
<feature type="domain" description="Transposase IS110-like N-terminal" evidence="1">
    <location>
        <begin position="21"/>
        <end position="164"/>
    </location>
</feature>
<gene>
    <name evidence="3" type="ORF">SAMN04488138_10498</name>
</gene>
<dbReference type="PANTHER" id="PTHR33055">
    <property type="entry name" value="TRANSPOSASE FOR INSERTION SEQUENCE ELEMENT IS1111A"/>
    <property type="match status" value="1"/>
</dbReference>
<dbReference type="RefSeq" id="WP_066601971.1">
    <property type="nucleotide sequence ID" value="NZ_FORY01000004.1"/>
</dbReference>
<dbReference type="STRING" id="576117.SAMN04488138_10498"/>
<dbReference type="AlphaFoldDB" id="A0A1I3QTD2"/>
<dbReference type="NCBIfam" id="NF033542">
    <property type="entry name" value="transpos_IS110"/>
    <property type="match status" value="1"/>
</dbReference>
<dbReference type="InterPro" id="IPR002525">
    <property type="entry name" value="Transp_IS110-like_N"/>
</dbReference>
<name>A0A1I3QTD2_9RHOB</name>
<evidence type="ECO:0000313" key="4">
    <source>
        <dbReference type="Proteomes" id="UP000183299"/>
    </source>
</evidence>
<evidence type="ECO:0000259" key="2">
    <source>
        <dbReference type="Pfam" id="PF02371"/>
    </source>
</evidence>
<dbReference type="InterPro" id="IPR047650">
    <property type="entry name" value="Transpos_IS110"/>
</dbReference>
<dbReference type="GO" id="GO:0006313">
    <property type="term" value="P:DNA transposition"/>
    <property type="evidence" value="ECO:0007669"/>
    <property type="project" value="InterPro"/>
</dbReference>
<dbReference type="Pfam" id="PF02371">
    <property type="entry name" value="Transposase_20"/>
    <property type="match status" value="1"/>
</dbReference>
<dbReference type="PANTHER" id="PTHR33055:SF13">
    <property type="entry name" value="TRANSPOSASE"/>
    <property type="match status" value="1"/>
</dbReference>
<dbReference type="GO" id="GO:0003677">
    <property type="term" value="F:DNA binding"/>
    <property type="evidence" value="ECO:0007669"/>
    <property type="project" value="InterPro"/>
</dbReference>
<dbReference type="EMBL" id="FORY01000004">
    <property type="protein sequence ID" value="SFJ37155.1"/>
    <property type="molecule type" value="Genomic_DNA"/>
</dbReference>
<evidence type="ECO:0000259" key="1">
    <source>
        <dbReference type="Pfam" id="PF01548"/>
    </source>
</evidence>
<reference evidence="3 4" key="1">
    <citation type="submission" date="2016-10" db="EMBL/GenBank/DDBJ databases">
        <authorList>
            <person name="de Groot N.N."/>
        </authorList>
    </citation>
    <scope>NUCLEOTIDE SEQUENCE [LARGE SCALE GENOMIC DNA]</scope>
    <source>
        <strain evidence="3 4">CGMCC 1.8891</strain>
    </source>
</reference>
<sequence>MAKQKTRKAQAIETVNVGAAAVDIGSREHMAAVSPEVTDMPVKAFGTFTHDLHDLADWFKTHGVTSVAMESTGVYWIPAYEILEQHGFEVILVNARYAKNVPGRKTDVSDASWLRQLHSYGLLRGSFRPSAEIATLRAYLRQRERLVEYAAAHIQHMQKALMEMNLQLHHVVSDITGVTGMKIIRAIVAGERDLDVLASHRDVRCRASVETIKAALNGNDRPEHIFALTQSLELYDFYQNKMLECDRHLEATLAALAADQDHDPSQLPRPRTKTKQVSTPSFDVRAALFGILGVDLTEIHGMGPSLSLKLVGECGTDLRAWPSAKHFTSWLCLAPGNKISGGKVLSSRTRRSSSRAAALLRLAAVTIGRSDTALGAFYRRLAARAGKAKAVTATARKIAVLFYNTLRHGMTYKDPGASHYEERYRNRVLGNLKRRAKSFGYDLHELPADVDMAVS</sequence>
<proteinExistence type="predicted"/>
<dbReference type="GO" id="GO:0004803">
    <property type="term" value="F:transposase activity"/>
    <property type="evidence" value="ECO:0007669"/>
    <property type="project" value="InterPro"/>
</dbReference>
<dbReference type="GeneID" id="98664577"/>
<protein>
    <submittedName>
        <fullName evidence="3">Transposase IS116/IS110/IS902 family protein</fullName>
    </submittedName>
</protein>
<dbReference type="Pfam" id="PF01548">
    <property type="entry name" value="DEDD_Tnp_IS110"/>
    <property type="match status" value="1"/>
</dbReference>
<feature type="domain" description="Transposase IS116/IS110/IS902 C-terminal" evidence="2">
    <location>
        <begin position="296"/>
        <end position="378"/>
    </location>
</feature>
<evidence type="ECO:0000313" key="3">
    <source>
        <dbReference type="EMBL" id="SFJ37155.1"/>
    </source>
</evidence>